<dbReference type="PANTHER" id="PTHR10887">
    <property type="entry name" value="DNA2/NAM7 HELICASE FAMILY"/>
    <property type="match status" value="1"/>
</dbReference>
<evidence type="ECO:0000313" key="2">
    <source>
        <dbReference type="EMBL" id="MFC3689543.1"/>
    </source>
</evidence>
<sequence>MPRLDKTCVTQFANTGCEKQLRVALHPDVAAHRPERAALDLPHPQVRPALAEIRNAGNEWGYSKVHDLSEAFGAGLLVGGTSSPTVGTASPGLRFADSELLGHLRDGVPDGAFLIETEFDADTVTFRATHGLNGLITHGVSAPLAIARVRPDVIEVIPRGAAGHSGFIVSQSGDLRPVADDDDRQQLRIVDVKLTSEPGPHYFSELAYYTLTLACWLREHGLDDEFSVSAEPAVWPGSETDSTLQKAVADGVDLAARYAAFHSDLETAPLRIFLADLARLLHDALARVLATPLPDLPWAVTPGCQGCENLGQKFKSDPGTQPADWDPRHCLPTAETTQDLSRLPFVSRGAARVLRERGHHDVPSVAALPDTHETFDAHHRLRGQRTVVAARARALSAAAVPALVSPTATTSAIPSFAKLRLFVTADFDPGSAVTLAFGLRWAWLAQPQLTSVARTRVHYVPGKTVDDEWPVFALLLDDLDALLNEARAQDQNADAQVYVWDSVTLEHLTRVVGRHLGNIIASNRLSRLAWLFPPEEILDAPHLASSPAVSVVRDAVKALLSLDLAHTYTLLETARHYHDPGHPNPTFWVPTFWQDPFSDQIPPERAHQLWRGRMTPGAPTQVQLMTNLSTTVNAKLGALVTISDRLGQDLRGRLSRKAPKISQLRGPNDQAGTSHLGLLLACHAKLNAALQELEISRRRALPAAEREATFASARLGRRLVGQAATDALAALGLSPGAHRAVYTLAPGSREVKAKLGDFSWAVAPENAVGLLERKAGSLIRQDAALDARWSGNFQALNQKMTKVLGVTIRGIDRDRLLIALDFDNYGDATPVRDDLLAAGAFQVDHDLVMDPVAVDWFTAKVEKTAHAIGNPPKAVREPRIQAALGVTRNPRAGKIHHPVEDYLWDALTTADTAIYRDTVGLKQELEALGYELNDSQWTAWERSLTRRLALIWGPPGTGKTKTVRAVLAALAADSTRAGGQPLRIAVAAQTYTAVDNVIRSVAGDIAAHWPTAEIRRLRSSGRSAPDWLPTAWDVNSSDPAAIQATTKRLAEAATTIVGGTSDQLYKLIKEAAGTAGELFDVIVVDEAGQLDVAHALLVLAGAAAGATVIVAGDPKQLPPIHAAEAPAGLQALVGSVYGFFRDWHGVQENPLLVNYRSNAEIVALGQRAGYPSNLRAHRPGLRIRYTPDAAAQATASDQRPDGWPLDLPYSADLARVADPTVPVVCLTYPEGVSGQWNQFEADVVTGLVRWYAASVGAGLADLDDPVQEELGAVLVDPETFWKEVIGVITPHRAQRARIVDRLTRIFVTPEAHVDTGAWIADAVETVERFQGQERAIILASYAVGDPDTVAEEAEFLHDLNRFNVLATRAMAKLVVIASRELVSHISGDLKVIRSSEMLKDFVDTFCGYSEAATLGWDSGGAVRHVAVELRTHQP</sequence>
<dbReference type="EMBL" id="JBHRWW010000010">
    <property type="protein sequence ID" value="MFC3689543.1"/>
    <property type="molecule type" value="Genomic_DNA"/>
</dbReference>
<dbReference type="Proteomes" id="UP001595685">
    <property type="component" value="Unassembled WGS sequence"/>
</dbReference>
<dbReference type="SMART" id="SM00382">
    <property type="entry name" value="AAA"/>
    <property type="match status" value="1"/>
</dbReference>
<keyword evidence="2" id="KW-0378">Hydrolase</keyword>
<protein>
    <submittedName>
        <fullName evidence="2">DEAD/DEAH box helicase</fullName>
        <ecNumber evidence="2">3.6.4.-</ecNumber>
    </submittedName>
</protein>
<accession>A0ABV7WK87</accession>
<evidence type="ECO:0000313" key="3">
    <source>
        <dbReference type="Proteomes" id="UP001595685"/>
    </source>
</evidence>
<dbReference type="RefSeq" id="WP_340291713.1">
    <property type="nucleotide sequence ID" value="NZ_JBBEOI010000047.1"/>
</dbReference>
<dbReference type="InterPro" id="IPR041677">
    <property type="entry name" value="DNA2/NAM7_AAA_11"/>
</dbReference>
<evidence type="ECO:0000259" key="1">
    <source>
        <dbReference type="SMART" id="SM00382"/>
    </source>
</evidence>
<name>A0ABV7WK87_9MICO</name>
<dbReference type="InterPro" id="IPR003593">
    <property type="entry name" value="AAA+_ATPase"/>
</dbReference>
<keyword evidence="2" id="KW-0067">ATP-binding</keyword>
<feature type="domain" description="AAA+ ATPase" evidence="1">
    <location>
        <begin position="945"/>
        <end position="1138"/>
    </location>
</feature>
<dbReference type="InterPro" id="IPR045055">
    <property type="entry name" value="DNA2/NAM7-like"/>
</dbReference>
<dbReference type="EC" id="3.6.4.-" evidence="2"/>
<reference evidence="3" key="1">
    <citation type="journal article" date="2019" name="Int. J. Syst. Evol. Microbiol.">
        <title>The Global Catalogue of Microorganisms (GCM) 10K type strain sequencing project: providing services to taxonomists for standard genome sequencing and annotation.</title>
        <authorList>
            <consortium name="The Broad Institute Genomics Platform"/>
            <consortium name="The Broad Institute Genome Sequencing Center for Infectious Disease"/>
            <person name="Wu L."/>
            <person name="Ma J."/>
        </authorList>
    </citation>
    <scope>NUCLEOTIDE SEQUENCE [LARGE SCALE GENOMIC DNA]</scope>
    <source>
        <strain evidence="3">NCAIM B.02333</strain>
    </source>
</reference>
<keyword evidence="2" id="KW-0547">Nucleotide-binding</keyword>
<keyword evidence="2" id="KW-0347">Helicase</keyword>
<dbReference type="GO" id="GO:0004386">
    <property type="term" value="F:helicase activity"/>
    <property type="evidence" value="ECO:0007669"/>
    <property type="project" value="UniProtKB-KW"/>
</dbReference>
<dbReference type="InterPro" id="IPR041679">
    <property type="entry name" value="DNA2/NAM7-like_C"/>
</dbReference>
<dbReference type="CDD" id="cd18808">
    <property type="entry name" value="SF1_C_Upf1"/>
    <property type="match status" value="1"/>
</dbReference>
<dbReference type="PANTHER" id="PTHR10887:SF495">
    <property type="entry name" value="HELICASE SENATAXIN ISOFORM X1-RELATED"/>
    <property type="match status" value="1"/>
</dbReference>
<comment type="caution">
    <text evidence="2">The sequence shown here is derived from an EMBL/GenBank/DDBJ whole genome shotgun (WGS) entry which is preliminary data.</text>
</comment>
<dbReference type="SUPFAM" id="SSF52540">
    <property type="entry name" value="P-loop containing nucleoside triphosphate hydrolases"/>
    <property type="match status" value="1"/>
</dbReference>
<proteinExistence type="predicted"/>
<gene>
    <name evidence="2" type="ORF">ACFOLH_14420</name>
</gene>
<dbReference type="InterPro" id="IPR047187">
    <property type="entry name" value="SF1_C_Upf1"/>
</dbReference>
<dbReference type="Pfam" id="PF13086">
    <property type="entry name" value="AAA_11"/>
    <property type="match status" value="1"/>
</dbReference>
<dbReference type="GO" id="GO:0016787">
    <property type="term" value="F:hydrolase activity"/>
    <property type="evidence" value="ECO:0007669"/>
    <property type="project" value="UniProtKB-KW"/>
</dbReference>
<dbReference type="InterPro" id="IPR027417">
    <property type="entry name" value="P-loop_NTPase"/>
</dbReference>
<organism evidence="2 3">
    <name type="scientific">Aquipuribacter hungaricus</name>
    <dbReference type="NCBI Taxonomy" id="545624"/>
    <lineage>
        <taxon>Bacteria</taxon>
        <taxon>Bacillati</taxon>
        <taxon>Actinomycetota</taxon>
        <taxon>Actinomycetes</taxon>
        <taxon>Micrococcales</taxon>
        <taxon>Intrasporangiaceae</taxon>
        <taxon>Aquipuribacter</taxon>
    </lineage>
</organism>
<dbReference type="Pfam" id="PF13087">
    <property type="entry name" value="AAA_12"/>
    <property type="match status" value="1"/>
</dbReference>
<dbReference type="Pfam" id="PF13604">
    <property type="entry name" value="AAA_30"/>
    <property type="match status" value="1"/>
</dbReference>
<dbReference type="Gene3D" id="3.40.50.300">
    <property type="entry name" value="P-loop containing nucleotide triphosphate hydrolases"/>
    <property type="match status" value="2"/>
</dbReference>
<keyword evidence="3" id="KW-1185">Reference proteome</keyword>